<proteinExistence type="predicted"/>
<organism evidence="2 3">
    <name type="scientific">Chitinophaga lutea</name>
    <dbReference type="NCBI Taxonomy" id="2488634"/>
    <lineage>
        <taxon>Bacteria</taxon>
        <taxon>Pseudomonadati</taxon>
        <taxon>Bacteroidota</taxon>
        <taxon>Chitinophagia</taxon>
        <taxon>Chitinophagales</taxon>
        <taxon>Chitinophagaceae</taxon>
        <taxon>Chitinophaga</taxon>
    </lineage>
</organism>
<keyword evidence="3" id="KW-1185">Reference proteome</keyword>
<dbReference type="EMBL" id="RPDH01000001">
    <property type="protein sequence ID" value="RPE13962.1"/>
    <property type="molecule type" value="Genomic_DNA"/>
</dbReference>
<evidence type="ECO:0000313" key="2">
    <source>
        <dbReference type="EMBL" id="RPE13962.1"/>
    </source>
</evidence>
<dbReference type="Gene3D" id="3.60.21.10">
    <property type="match status" value="1"/>
</dbReference>
<comment type="caution">
    <text evidence="2">The sequence shown here is derived from an EMBL/GenBank/DDBJ whole genome shotgun (WGS) entry which is preliminary data.</text>
</comment>
<evidence type="ECO:0000313" key="3">
    <source>
        <dbReference type="Proteomes" id="UP000278351"/>
    </source>
</evidence>
<dbReference type="GO" id="GO:0016787">
    <property type="term" value="F:hydrolase activity"/>
    <property type="evidence" value="ECO:0007669"/>
    <property type="project" value="InterPro"/>
</dbReference>
<dbReference type="SUPFAM" id="SSF56300">
    <property type="entry name" value="Metallo-dependent phosphatases"/>
    <property type="match status" value="1"/>
</dbReference>
<gene>
    <name evidence="2" type="ORF">EGT74_10745</name>
</gene>
<dbReference type="InterPro" id="IPR051918">
    <property type="entry name" value="STPP_CPPED1"/>
</dbReference>
<dbReference type="OrthoDB" id="9772095at2"/>
<dbReference type="InterPro" id="IPR004843">
    <property type="entry name" value="Calcineurin-like_PHP"/>
</dbReference>
<dbReference type="PANTHER" id="PTHR43143">
    <property type="entry name" value="METALLOPHOSPHOESTERASE, CALCINEURIN SUPERFAMILY"/>
    <property type="match status" value="1"/>
</dbReference>
<dbReference type="AlphaFoldDB" id="A0A3N4PYZ5"/>
<accession>A0A3N4PYZ5</accession>
<evidence type="ECO:0000259" key="1">
    <source>
        <dbReference type="Pfam" id="PF00149"/>
    </source>
</evidence>
<sequence length="344" mass="38943">MLHALSINAQQKYTPPALSAADSWSMILVPDPQTYNKFSRNQPLFELMTQWIAESIDSLKIKLVLCTGDLVEQNEFINPDGKVGNQPSKRQWEAVARAFSHLDARVPYIAATGNHDYGYKSAEIRITRYNEYFPVDKNFLTQKMLREVTLNGQGIPTMENAAFEFTSPHGKKMLVLNLEFAPRDTVLTWAAEVVNQPKYKEHFVIVLTHSYLNAQNEHIVSEKYLLKDRNYGAAIFDKLIKPSKNIRMVFGGHIGAPDDPKAHLAFRTDLNAAGKKVHQMVFNAQALGGGWFGNGGDGWLRILEFTANNTVKVKTFSPLFAISPTTRQFAWRTADYDQFEIKLD</sequence>
<dbReference type="InterPro" id="IPR029052">
    <property type="entry name" value="Metallo-depent_PP-like"/>
</dbReference>
<name>A0A3N4PYZ5_9BACT</name>
<dbReference type="Pfam" id="PF00149">
    <property type="entry name" value="Metallophos"/>
    <property type="match status" value="1"/>
</dbReference>
<protein>
    <submittedName>
        <fullName evidence="2">Serine/threonine protein phosphatase</fullName>
    </submittedName>
</protein>
<reference evidence="2 3" key="1">
    <citation type="submission" date="2018-11" db="EMBL/GenBank/DDBJ databases">
        <title>Chitinophaga lutea sp.nov., isolate from arsenic contaminated soil.</title>
        <authorList>
            <person name="Zong Y."/>
        </authorList>
    </citation>
    <scope>NUCLEOTIDE SEQUENCE [LARGE SCALE GENOMIC DNA]</scope>
    <source>
        <strain evidence="2 3">ZY74</strain>
    </source>
</reference>
<dbReference type="PANTHER" id="PTHR43143:SF5">
    <property type="entry name" value="SECRETED PROTEIN"/>
    <property type="match status" value="1"/>
</dbReference>
<feature type="domain" description="Calcineurin-like phosphoesterase" evidence="1">
    <location>
        <begin position="50"/>
        <end position="254"/>
    </location>
</feature>
<dbReference type="Proteomes" id="UP000278351">
    <property type="component" value="Unassembled WGS sequence"/>
</dbReference>